<feature type="transmembrane region" description="Helical" evidence="1">
    <location>
        <begin position="226"/>
        <end position="245"/>
    </location>
</feature>
<dbReference type="EMBL" id="QFFI01000035">
    <property type="protein sequence ID" value="PWG61419.1"/>
    <property type="molecule type" value="Genomic_DNA"/>
</dbReference>
<evidence type="ECO:0000313" key="2">
    <source>
        <dbReference type="EMBL" id="PWG61419.1"/>
    </source>
</evidence>
<protein>
    <recommendedName>
        <fullName evidence="4">DUF2232 domain-containing protein</fullName>
    </recommendedName>
</protein>
<feature type="transmembrane region" description="Helical" evidence="1">
    <location>
        <begin position="160"/>
        <end position="179"/>
    </location>
</feature>
<sequence>MRAIAGFIMRSRFTAITVVAAPALLPLLFWLSGAALALVALRRGPSEGALVMAGATLLLGVISAGLIGTPLAALQPLLLIWLPVLLLALVLRATVSLARTLETGALVAAAGVLVFHVLHPDPAAFWTRVLEQVALLMGGDPAAETWQRATAELAPMLTGLWAVNMLALAVASLLLGRWWQALLYNPGGFRAEFHELRLEVWFTGIAVAAAALALFTPAGLVRDLSLVLTGVFVLQALAVVHALFARRGWHGGWLVGVYLLLPLALRPVAALGIADVFLDLRRRFAGPSGQA</sequence>
<evidence type="ECO:0000313" key="3">
    <source>
        <dbReference type="Proteomes" id="UP000245474"/>
    </source>
</evidence>
<evidence type="ECO:0000256" key="1">
    <source>
        <dbReference type="SAM" id="Phobius"/>
    </source>
</evidence>
<accession>A0A2U2MX49</accession>
<gene>
    <name evidence="2" type="ORF">DEM34_16415</name>
</gene>
<dbReference type="AlphaFoldDB" id="A0A2U2MX49"/>
<feature type="transmembrane region" description="Helical" evidence="1">
    <location>
        <begin position="73"/>
        <end position="91"/>
    </location>
</feature>
<feature type="transmembrane region" description="Helical" evidence="1">
    <location>
        <begin position="252"/>
        <end position="274"/>
    </location>
</feature>
<feature type="transmembrane region" description="Helical" evidence="1">
    <location>
        <begin position="48"/>
        <end position="67"/>
    </location>
</feature>
<organism evidence="2 3">
    <name type="scientific">Sediminicurvatus halobius</name>
    <dbReference type="NCBI Taxonomy" id="2182432"/>
    <lineage>
        <taxon>Bacteria</taxon>
        <taxon>Pseudomonadati</taxon>
        <taxon>Pseudomonadota</taxon>
        <taxon>Gammaproteobacteria</taxon>
        <taxon>Chromatiales</taxon>
        <taxon>Ectothiorhodospiraceae</taxon>
        <taxon>Sediminicurvatus</taxon>
    </lineage>
</organism>
<feature type="transmembrane region" description="Helical" evidence="1">
    <location>
        <begin position="15"/>
        <end position="41"/>
    </location>
</feature>
<comment type="caution">
    <text evidence="2">The sequence shown here is derived from an EMBL/GenBank/DDBJ whole genome shotgun (WGS) entry which is preliminary data.</text>
</comment>
<keyword evidence="1" id="KW-1133">Transmembrane helix</keyword>
<name>A0A2U2MX49_9GAMM</name>
<dbReference type="Proteomes" id="UP000245474">
    <property type="component" value="Unassembled WGS sequence"/>
</dbReference>
<keyword evidence="1" id="KW-0472">Membrane</keyword>
<keyword evidence="3" id="KW-1185">Reference proteome</keyword>
<reference evidence="2 3" key="1">
    <citation type="submission" date="2018-05" db="EMBL/GenBank/DDBJ databases">
        <title>Spiribacter halobius sp. nov., a moderately halophilic bacterium isolated from marine solar saltern.</title>
        <authorList>
            <person name="Zheng W.-S."/>
            <person name="Lu D.-C."/>
            <person name="Du Z.-J."/>
        </authorList>
    </citation>
    <scope>NUCLEOTIDE SEQUENCE [LARGE SCALE GENOMIC DNA]</scope>
    <source>
        <strain evidence="2 3">E85</strain>
    </source>
</reference>
<evidence type="ECO:0008006" key="4">
    <source>
        <dbReference type="Google" id="ProtNLM"/>
    </source>
</evidence>
<feature type="transmembrane region" description="Helical" evidence="1">
    <location>
        <begin position="200"/>
        <end position="220"/>
    </location>
</feature>
<dbReference type="OrthoDB" id="5659946at2"/>
<proteinExistence type="predicted"/>
<keyword evidence="1" id="KW-0812">Transmembrane</keyword>
<dbReference type="RefSeq" id="WP_109679921.1">
    <property type="nucleotide sequence ID" value="NZ_CP086615.1"/>
</dbReference>